<dbReference type="STRING" id="283909.R7V5A9"/>
<dbReference type="EMBL" id="KB295062">
    <property type="protein sequence ID" value="ELU13647.1"/>
    <property type="molecule type" value="Genomic_DNA"/>
</dbReference>
<reference evidence="4 6" key="2">
    <citation type="journal article" date="2013" name="Nature">
        <title>Insights into bilaterian evolution from three spiralian genomes.</title>
        <authorList>
            <person name="Simakov O."/>
            <person name="Marletaz F."/>
            <person name="Cho S.J."/>
            <person name="Edsinger-Gonzales E."/>
            <person name="Havlak P."/>
            <person name="Hellsten U."/>
            <person name="Kuo D.H."/>
            <person name="Larsson T."/>
            <person name="Lv J."/>
            <person name="Arendt D."/>
            <person name="Savage R."/>
            <person name="Osoegawa K."/>
            <person name="de Jong P."/>
            <person name="Grimwood J."/>
            <person name="Chapman J.A."/>
            <person name="Shapiro H."/>
            <person name="Aerts A."/>
            <person name="Otillar R.P."/>
            <person name="Terry A.Y."/>
            <person name="Boore J.L."/>
            <person name="Grigoriev I.V."/>
            <person name="Lindberg D.R."/>
            <person name="Seaver E.C."/>
            <person name="Weisblat D.A."/>
            <person name="Putnam N.H."/>
            <person name="Rokhsar D.S."/>
        </authorList>
    </citation>
    <scope>NUCLEOTIDE SEQUENCE</scope>
    <source>
        <strain evidence="4 6">I ESC-2004</strain>
    </source>
</reference>
<feature type="non-terminal residue" evidence="4">
    <location>
        <position position="1"/>
    </location>
</feature>
<dbReference type="SUPFAM" id="SSF47923">
    <property type="entry name" value="Ypt/Rab-GAP domain of gyp1p"/>
    <property type="match status" value="2"/>
</dbReference>
<dbReference type="Gene3D" id="1.10.8.270">
    <property type="entry name" value="putative rabgap domain of human tbc1 domain family member 14 like domains"/>
    <property type="match status" value="1"/>
</dbReference>
<organism evidence="4">
    <name type="scientific">Capitella teleta</name>
    <name type="common">Polychaete worm</name>
    <dbReference type="NCBI Taxonomy" id="283909"/>
    <lineage>
        <taxon>Eukaryota</taxon>
        <taxon>Metazoa</taxon>
        <taxon>Spiralia</taxon>
        <taxon>Lophotrochozoa</taxon>
        <taxon>Annelida</taxon>
        <taxon>Polychaeta</taxon>
        <taxon>Sedentaria</taxon>
        <taxon>Scolecida</taxon>
        <taxon>Capitellidae</taxon>
        <taxon>Capitella</taxon>
    </lineage>
</organism>
<dbReference type="GO" id="GO:0031267">
    <property type="term" value="F:small GTPase binding"/>
    <property type="evidence" value="ECO:0007669"/>
    <property type="project" value="TreeGrafter"/>
</dbReference>
<dbReference type="PROSITE" id="PS50086">
    <property type="entry name" value="TBC_RABGAP"/>
    <property type="match status" value="1"/>
</dbReference>
<dbReference type="InterPro" id="IPR000195">
    <property type="entry name" value="Rab-GAP-TBC_dom"/>
</dbReference>
<dbReference type="GO" id="GO:0005886">
    <property type="term" value="C:plasma membrane"/>
    <property type="evidence" value="ECO:0007669"/>
    <property type="project" value="UniProtKB-ARBA"/>
</dbReference>
<reference evidence="5" key="3">
    <citation type="submission" date="2015-06" db="UniProtKB">
        <authorList>
            <consortium name="EnsemblMetazoa"/>
        </authorList>
    </citation>
    <scope>IDENTIFICATION</scope>
</reference>
<evidence type="ECO:0000313" key="4">
    <source>
        <dbReference type="EMBL" id="ELU13647.1"/>
    </source>
</evidence>
<dbReference type="SMART" id="SM00164">
    <property type="entry name" value="TBC"/>
    <property type="match status" value="1"/>
</dbReference>
<reference evidence="6" key="1">
    <citation type="submission" date="2012-12" db="EMBL/GenBank/DDBJ databases">
        <authorList>
            <person name="Hellsten U."/>
            <person name="Grimwood J."/>
            <person name="Chapman J.A."/>
            <person name="Shapiro H."/>
            <person name="Aerts A."/>
            <person name="Otillar R.P."/>
            <person name="Terry A.Y."/>
            <person name="Boore J.L."/>
            <person name="Simakov O."/>
            <person name="Marletaz F."/>
            <person name="Cho S.-J."/>
            <person name="Edsinger-Gonzales E."/>
            <person name="Havlak P."/>
            <person name="Kuo D.-H."/>
            <person name="Larsson T."/>
            <person name="Lv J."/>
            <person name="Arendt D."/>
            <person name="Savage R."/>
            <person name="Osoegawa K."/>
            <person name="de Jong P."/>
            <person name="Lindberg D.R."/>
            <person name="Seaver E.C."/>
            <person name="Weisblat D.A."/>
            <person name="Putnam N.H."/>
            <person name="Grigoriev I.V."/>
            <person name="Rokhsar D.S."/>
        </authorList>
    </citation>
    <scope>NUCLEOTIDE SEQUENCE</scope>
    <source>
        <strain evidence="6">I ESC-2004</strain>
    </source>
</reference>
<name>R7V5A9_CAPTE</name>
<feature type="compositionally biased region" description="Acidic residues" evidence="2">
    <location>
        <begin position="1"/>
        <end position="10"/>
    </location>
</feature>
<gene>
    <name evidence="4" type="ORF">CAPTEDRAFT_73725</name>
</gene>
<dbReference type="GO" id="GO:0005096">
    <property type="term" value="F:GTPase activator activity"/>
    <property type="evidence" value="ECO:0007669"/>
    <property type="project" value="UniProtKB-KW"/>
</dbReference>
<dbReference type="InterPro" id="IPR035969">
    <property type="entry name" value="Rab-GAP_TBC_sf"/>
</dbReference>
<dbReference type="Gene3D" id="1.10.10.750">
    <property type="entry name" value="Ypt/Rab-GAP domain of gyp1p, domain 1"/>
    <property type="match status" value="1"/>
</dbReference>
<protein>
    <recommendedName>
        <fullName evidence="3">Rab-GAP TBC domain-containing protein</fullName>
    </recommendedName>
</protein>
<keyword evidence="6" id="KW-1185">Reference proteome</keyword>
<dbReference type="Gene3D" id="1.10.472.80">
    <property type="entry name" value="Ypt/Rab-GAP domain of gyp1p, domain 3"/>
    <property type="match status" value="1"/>
</dbReference>
<dbReference type="FunFam" id="1.10.8.270:FF:000007">
    <property type="entry name" value="TBC1 domain family member 10A"/>
    <property type="match status" value="1"/>
</dbReference>
<dbReference type="HOGENOM" id="CLU_005350_2_1_1"/>
<evidence type="ECO:0000313" key="5">
    <source>
        <dbReference type="EnsemblMetazoa" id="CapteP73725"/>
    </source>
</evidence>
<dbReference type="OMA" id="QICHKYL"/>
<evidence type="ECO:0000259" key="3">
    <source>
        <dbReference type="PROSITE" id="PS50086"/>
    </source>
</evidence>
<feature type="region of interest" description="Disordered" evidence="2">
    <location>
        <begin position="1"/>
        <end position="20"/>
    </location>
</feature>
<evidence type="ECO:0000256" key="2">
    <source>
        <dbReference type="SAM" id="MobiDB-lite"/>
    </source>
</evidence>
<dbReference type="AlphaFoldDB" id="R7V5A9"/>
<dbReference type="EnsemblMetazoa" id="CapteT73725">
    <property type="protein sequence ID" value="CapteP73725"/>
    <property type="gene ID" value="CapteG73725"/>
</dbReference>
<dbReference type="FunFam" id="1.10.472.80:FF:000008">
    <property type="entry name" value="TBC1 domain family member 10A"/>
    <property type="match status" value="1"/>
</dbReference>
<evidence type="ECO:0000313" key="6">
    <source>
        <dbReference type="Proteomes" id="UP000014760"/>
    </source>
</evidence>
<feature type="non-terminal residue" evidence="4">
    <location>
        <position position="347"/>
    </location>
</feature>
<accession>R7V5A9</accession>
<sequence>DSDADQEADSQEGSKQNGVLTPKFKEVDRYGFTGGDQYTQRDRSVPLFNTLISRKRELKWLDMLENWEKWMSKRFKKVKRRCRKGVPPALRARAWQYLCGSKYLLDHNKGRFDEYLRQAGDPRWNEDIRKDLHRQFPFHEMFIAKGGHGQLDLYAVLKAYSVHNPIDGYCQAQAPIAAVLLMHMPAEQAFWCLVSICEKYLPGYYSQGLEAVQTDGDVLFGLLKRASPITYKHLKKQRIEPILYMTEWFMCVFTRTLPWASVLRVWDMFFCEGVKVMFRIALVIFRSIMGRPEQLADCQGLYETMEKIRHIPPEYLEEEYLIRECARLPTTERDMEKEHQYQMARRK</sequence>
<dbReference type="FunFam" id="1.10.10.750:FF:000001">
    <property type="entry name" value="TBC1 domain family member 10A"/>
    <property type="match status" value="1"/>
</dbReference>
<keyword evidence="1" id="KW-0343">GTPase activation</keyword>
<feature type="domain" description="Rab-GAP TBC" evidence="3">
    <location>
        <begin position="85"/>
        <end position="273"/>
    </location>
</feature>
<dbReference type="FunCoup" id="R7V5A9">
    <property type="interactions" value="618"/>
</dbReference>
<dbReference type="PANTHER" id="PTHR47219">
    <property type="entry name" value="RAB GTPASE-ACTIVATING PROTEIN 1-LIKE"/>
    <property type="match status" value="1"/>
</dbReference>
<dbReference type="EMBL" id="AMQN01000718">
    <property type="status" value="NOT_ANNOTATED_CDS"/>
    <property type="molecule type" value="Genomic_DNA"/>
</dbReference>
<proteinExistence type="predicted"/>
<dbReference type="OrthoDB" id="159449at2759"/>
<dbReference type="Proteomes" id="UP000014760">
    <property type="component" value="Unassembled WGS sequence"/>
</dbReference>
<dbReference type="InterPro" id="IPR050302">
    <property type="entry name" value="Rab_GAP_TBC_domain"/>
</dbReference>
<dbReference type="PANTHER" id="PTHR47219:SF4">
    <property type="entry name" value="TBC1 DOMAIN FAMILY MEMBER 10A"/>
    <property type="match status" value="1"/>
</dbReference>
<dbReference type="Pfam" id="PF00566">
    <property type="entry name" value="RabGAP-TBC"/>
    <property type="match status" value="1"/>
</dbReference>
<evidence type="ECO:0000256" key="1">
    <source>
        <dbReference type="ARBA" id="ARBA00022468"/>
    </source>
</evidence>